<dbReference type="Proteomes" id="UP001501591">
    <property type="component" value="Unassembled WGS sequence"/>
</dbReference>
<gene>
    <name evidence="3" type="ORF">GCM10022383_05110</name>
</gene>
<evidence type="ECO:0000313" key="4">
    <source>
        <dbReference type="Proteomes" id="UP001501591"/>
    </source>
</evidence>
<feature type="signal peptide" evidence="2">
    <location>
        <begin position="1"/>
        <end position="23"/>
    </location>
</feature>
<dbReference type="PANTHER" id="PTHR30006">
    <property type="entry name" value="THIAMINE-BINDING PERIPLASMIC PROTEIN-RELATED"/>
    <property type="match status" value="1"/>
</dbReference>
<proteinExistence type="predicted"/>
<protein>
    <recommendedName>
        <fullName evidence="5">ABC transporter substrate-binding protein</fullName>
    </recommendedName>
</protein>
<sequence>MRKLAKAVALASAAALVLVGCSAGEEKGTDAPDESSSEALVIDGETIADGELYAAAMDEGVLSLYDNYPEAPWRALLDVFEEDTGITVDHVRLITPQLYERVVSEAGANKLGADAIGMGDPTLMQDLSKRGILAPYESPVGLSALKPGEYTEDHTMYSSARLVMLPAYNTEVLAEDGLDAPTSWNDFLEPEWAGKIGGTPISTGGSAFSVYYFMDSGLGDDYWTGYAANSPIMYDSVVPLTQDIVRGEVPLGITSLGTIAEQVAKGAPVKPLFLSEGTPAFTNLVAVTEAGEHPNAARVYLNWLLSRHGQNVLVEKTSEYPIRSDADAPAIPGVDMPAPGSGEITVPPLEVWTESRDSLTEEWNDVFHG</sequence>
<evidence type="ECO:0000313" key="3">
    <source>
        <dbReference type="EMBL" id="GAA3929308.1"/>
    </source>
</evidence>
<dbReference type="RefSeq" id="WP_344817928.1">
    <property type="nucleotide sequence ID" value="NZ_BAABCP010000001.1"/>
</dbReference>
<dbReference type="InterPro" id="IPR006059">
    <property type="entry name" value="SBP"/>
</dbReference>
<keyword evidence="1 2" id="KW-0732">Signal</keyword>
<evidence type="ECO:0008006" key="5">
    <source>
        <dbReference type="Google" id="ProtNLM"/>
    </source>
</evidence>
<evidence type="ECO:0000256" key="1">
    <source>
        <dbReference type="ARBA" id="ARBA00022729"/>
    </source>
</evidence>
<dbReference type="SUPFAM" id="SSF53850">
    <property type="entry name" value="Periplasmic binding protein-like II"/>
    <property type="match status" value="1"/>
</dbReference>
<evidence type="ECO:0000256" key="2">
    <source>
        <dbReference type="SAM" id="SignalP"/>
    </source>
</evidence>
<name>A0ABP7MTA9_9MICO</name>
<comment type="caution">
    <text evidence="3">The sequence shown here is derived from an EMBL/GenBank/DDBJ whole genome shotgun (WGS) entry which is preliminary data.</text>
</comment>
<dbReference type="EMBL" id="BAABCP010000001">
    <property type="protein sequence ID" value="GAA3929308.1"/>
    <property type="molecule type" value="Genomic_DNA"/>
</dbReference>
<dbReference type="PANTHER" id="PTHR30006:SF2">
    <property type="entry name" value="ABC TRANSPORTER SUBSTRATE-BINDING PROTEIN"/>
    <property type="match status" value="1"/>
</dbReference>
<keyword evidence="4" id="KW-1185">Reference proteome</keyword>
<reference evidence="4" key="1">
    <citation type="journal article" date="2019" name="Int. J. Syst. Evol. Microbiol.">
        <title>The Global Catalogue of Microorganisms (GCM) 10K type strain sequencing project: providing services to taxonomists for standard genome sequencing and annotation.</title>
        <authorList>
            <consortium name="The Broad Institute Genomics Platform"/>
            <consortium name="The Broad Institute Genome Sequencing Center for Infectious Disease"/>
            <person name="Wu L."/>
            <person name="Ma J."/>
        </authorList>
    </citation>
    <scope>NUCLEOTIDE SEQUENCE [LARGE SCALE GENOMIC DNA]</scope>
    <source>
        <strain evidence="4">JCM 17024</strain>
    </source>
</reference>
<dbReference type="Gene3D" id="3.40.190.10">
    <property type="entry name" value="Periplasmic binding protein-like II"/>
    <property type="match status" value="2"/>
</dbReference>
<dbReference type="Pfam" id="PF01547">
    <property type="entry name" value="SBP_bac_1"/>
    <property type="match status" value="1"/>
</dbReference>
<dbReference type="PROSITE" id="PS51257">
    <property type="entry name" value="PROKAR_LIPOPROTEIN"/>
    <property type="match status" value="1"/>
</dbReference>
<feature type="chain" id="PRO_5045159668" description="ABC transporter substrate-binding protein" evidence="2">
    <location>
        <begin position="24"/>
        <end position="369"/>
    </location>
</feature>
<accession>A0ABP7MTA9</accession>
<organism evidence="3 4">
    <name type="scientific">Microbacterium soli</name>
    <dbReference type="NCBI Taxonomy" id="446075"/>
    <lineage>
        <taxon>Bacteria</taxon>
        <taxon>Bacillati</taxon>
        <taxon>Actinomycetota</taxon>
        <taxon>Actinomycetes</taxon>
        <taxon>Micrococcales</taxon>
        <taxon>Microbacteriaceae</taxon>
        <taxon>Microbacterium</taxon>
    </lineage>
</organism>